<evidence type="ECO:0000256" key="1">
    <source>
        <dbReference type="ARBA" id="ARBA00022741"/>
    </source>
</evidence>
<sequence length="166" mass="18589">MKLTIEKLCMGQYQHRTYRTITMVRAGLVSLIYRKTGTLSLRNVDPAASLTLMGADVERVVHGWQTMHEIWANAIEVGVAIYLLERQLGVACVVPVAVSLGKLSPPYPLTLVMYADHCHSVSRWLHARHAVHHVPSNDVAAGYRATHLGHLGHVGQHERRQDVWSE</sequence>
<evidence type="ECO:0000313" key="3">
    <source>
        <dbReference type="EMBL" id="RKU41842.1"/>
    </source>
</evidence>
<dbReference type="PANTHER" id="PTHR24223">
    <property type="entry name" value="ATP-BINDING CASSETTE SUB-FAMILY C"/>
    <property type="match status" value="1"/>
</dbReference>
<organism evidence="3 4">
    <name type="scientific">Coniochaeta pulveracea</name>
    <dbReference type="NCBI Taxonomy" id="177199"/>
    <lineage>
        <taxon>Eukaryota</taxon>
        <taxon>Fungi</taxon>
        <taxon>Dikarya</taxon>
        <taxon>Ascomycota</taxon>
        <taxon>Pezizomycotina</taxon>
        <taxon>Sordariomycetes</taxon>
        <taxon>Sordariomycetidae</taxon>
        <taxon>Coniochaetales</taxon>
        <taxon>Coniochaetaceae</taxon>
        <taxon>Coniochaeta</taxon>
    </lineage>
</organism>
<accession>A0A420Y1V0</accession>
<keyword evidence="1" id="KW-0547">Nucleotide-binding</keyword>
<dbReference type="PANTHER" id="PTHR24223:SF269">
    <property type="entry name" value="ABC MULTIDRUG TRANSPORTER (EUROFUNG)-RELATED"/>
    <property type="match status" value="1"/>
</dbReference>
<dbReference type="GO" id="GO:0042626">
    <property type="term" value="F:ATPase-coupled transmembrane transporter activity"/>
    <property type="evidence" value="ECO:0007669"/>
    <property type="project" value="TreeGrafter"/>
</dbReference>
<dbReference type="OrthoDB" id="6500128at2759"/>
<dbReference type="GO" id="GO:0016020">
    <property type="term" value="C:membrane"/>
    <property type="evidence" value="ECO:0007669"/>
    <property type="project" value="TreeGrafter"/>
</dbReference>
<dbReference type="STRING" id="177199.A0A420Y1V0"/>
<keyword evidence="2" id="KW-0067">ATP-binding</keyword>
<protein>
    <submittedName>
        <fullName evidence="3">Uncharacterized protein</fullName>
    </submittedName>
</protein>
<reference evidence="3 4" key="1">
    <citation type="submission" date="2018-08" db="EMBL/GenBank/DDBJ databases">
        <title>Draft genome of the lignicolous fungus Coniochaeta pulveracea.</title>
        <authorList>
            <person name="Borstlap C.J."/>
            <person name="De Witt R.N."/>
            <person name="Botha A."/>
            <person name="Volschenk H."/>
        </authorList>
    </citation>
    <scope>NUCLEOTIDE SEQUENCE [LARGE SCALE GENOMIC DNA]</scope>
    <source>
        <strain evidence="3 4">CAB683</strain>
    </source>
</reference>
<proteinExistence type="predicted"/>
<dbReference type="InterPro" id="IPR050173">
    <property type="entry name" value="ABC_transporter_C-like"/>
</dbReference>
<name>A0A420Y1V0_9PEZI</name>
<gene>
    <name evidence="3" type="ORF">DL546_005445</name>
</gene>
<dbReference type="AlphaFoldDB" id="A0A420Y1V0"/>
<dbReference type="GO" id="GO:0005524">
    <property type="term" value="F:ATP binding"/>
    <property type="evidence" value="ECO:0007669"/>
    <property type="project" value="UniProtKB-KW"/>
</dbReference>
<comment type="caution">
    <text evidence="3">The sequence shown here is derived from an EMBL/GenBank/DDBJ whole genome shotgun (WGS) entry which is preliminary data.</text>
</comment>
<dbReference type="Proteomes" id="UP000275385">
    <property type="component" value="Unassembled WGS sequence"/>
</dbReference>
<evidence type="ECO:0000313" key="4">
    <source>
        <dbReference type="Proteomes" id="UP000275385"/>
    </source>
</evidence>
<keyword evidence="4" id="KW-1185">Reference proteome</keyword>
<evidence type="ECO:0000256" key="2">
    <source>
        <dbReference type="ARBA" id="ARBA00022840"/>
    </source>
</evidence>
<dbReference type="EMBL" id="QVQW01000067">
    <property type="protein sequence ID" value="RKU41842.1"/>
    <property type="molecule type" value="Genomic_DNA"/>
</dbReference>